<dbReference type="Proteomes" id="UP000003835">
    <property type="component" value="Unassembled WGS sequence"/>
</dbReference>
<dbReference type="AlphaFoldDB" id="B4VU51"/>
<evidence type="ECO:0000313" key="2">
    <source>
        <dbReference type="Proteomes" id="UP000003835"/>
    </source>
</evidence>
<proteinExistence type="predicted"/>
<evidence type="ECO:0000313" key="1">
    <source>
        <dbReference type="EMBL" id="EDX74687.1"/>
    </source>
</evidence>
<dbReference type="eggNOG" id="ENOG503353W">
    <property type="taxonomic scope" value="Bacteria"/>
</dbReference>
<protein>
    <submittedName>
        <fullName evidence="1">Uncharacterized protein</fullName>
    </submittedName>
</protein>
<dbReference type="HOGENOM" id="CLU_1425782_0_0_3"/>
<dbReference type="EMBL" id="DS989852">
    <property type="protein sequence ID" value="EDX74687.1"/>
    <property type="molecule type" value="Genomic_DNA"/>
</dbReference>
<gene>
    <name evidence="1" type="ORF">MC7420_6165</name>
</gene>
<dbReference type="OrthoDB" id="582397at2"/>
<keyword evidence="2" id="KW-1185">Reference proteome</keyword>
<sequence>MINRFIPEELAIAPAYPAGYPPHLTLREVSIDGNTSVQIWSPKSDAILLPEEVNLLRSDRLRVEVICSRLVWLLGANCSENDDYLGANDKLIYQWEDVTYFAGKYGFNPNVIDILFCPSTIRPIYGSSVQRFGTHLPNTPVQWVMEPACWEIFFLEIKPVVGGFKAEPRSQLLSVIVWTGQPISKTVVDT</sequence>
<reference evidence="1 2" key="1">
    <citation type="submission" date="2008-07" db="EMBL/GenBank/DDBJ databases">
        <authorList>
            <person name="Tandeau de Marsac N."/>
            <person name="Ferriera S."/>
            <person name="Johnson J."/>
            <person name="Kravitz S."/>
            <person name="Beeson K."/>
            <person name="Sutton G."/>
            <person name="Rogers Y.-H."/>
            <person name="Friedman R."/>
            <person name="Frazier M."/>
            <person name="Venter J.C."/>
        </authorList>
    </citation>
    <scope>NUCLEOTIDE SEQUENCE [LARGE SCALE GENOMIC DNA]</scope>
    <source>
        <strain evidence="1 2">PCC 7420</strain>
    </source>
</reference>
<organism evidence="1 2">
    <name type="scientific">Coleofasciculus chthonoplastes PCC 7420</name>
    <dbReference type="NCBI Taxonomy" id="118168"/>
    <lineage>
        <taxon>Bacteria</taxon>
        <taxon>Bacillati</taxon>
        <taxon>Cyanobacteriota</taxon>
        <taxon>Cyanophyceae</taxon>
        <taxon>Coleofasciculales</taxon>
        <taxon>Coleofasciculaceae</taxon>
        <taxon>Coleofasciculus</taxon>
    </lineage>
</organism>
<accession>B4VU51</accession>
<name>B4VU51_9CYAN</name>
<dbReference type="RefSeq" id="WP_006102018.1">
    <property type="nucleotide sequence ID" value="NZ_DS989852.1"/>
</dbReference>